<organism evidence="2 3">
    <name type="scientific">Flavobacterium ginsengisoli</name>
    <dbReference type="NCBI Taxonomy" id="871694"/>
    <lineage>
        <taxon>Bacteria</taxon>
        <taxon>Pseudomonadati</taxon>
        <taxon>Bacteroidota</taxon>
        <taxon>Flavobacteriia</taxon>
        <taxon>Flavobacteriales</taxon>
        <taxon>Flavobacteriaceae</taxon>
        <taxon>Flavobacterium</taxon>
    </lineage>
</organism>
<protein>
    <submittedName>
        <fullName evidence="2">Uncharacterized protein</fullName>
    </submittedName>
</protein>
<keyword evidence="1" id="KW-0175">Coiled coil</keyword>
<dbReference type="EMBL" id="BAABDT010000006">
    <property type="protein sequence ID" value="GAA3746850.1"/>
    <property type="molecule type" value="Genomic_DNA"/>
</dbReference>
<dbReference type="RefSeq" id="WP_278021028.1">
    <property type="nucleotide sequence ID" value="NZ_BAABDT010000006.1"/>
</dbReference>
<proteinExistence type="predicted"/>
<reference evidence="3" key="1">
    <citation type="journal article" date="2019" name="Int. J. Syst. Evol. Microbiol.">
        <title>The Global Catalogue of Microorganisms (GCM) 10K type strain sequencing project: providing services to taxonomists for standard genome sequencing and annotation.</title>
        <authorList>
            <consortium name="The Broad Institute Genomics Platform"/>
            <consortium name="The Broad Institute Genome Sequencing Center for Infectious Disease"/>
            <person name="Wu L."/>
            <person name="Ma J."/>
        </authorList>
    </citation>
    <scope>NUCLEOTIDE SEQUENCE [LARGE SCALE GENOMIC DNA]</scope>
    <source>
        <strain evidence="3">JCM 17336</strain>
    </source>
</reference>
<keyword evidence="3" id="KW-1185">Reference proteome</keyword>
<dbReference type="Proteomes" id="UP001501367">
    <property type="component" value="Unassembled WGS sequence"/>
</dbReference>
<evidence type="ECO:0000313" key="2">
    <source>
        <dbReference type="EMBL" id="GAA3746850.1"/>
    </source>
</evidence>
<evidence type="ECO:0000313" key="3">
    <source>
        <dbReference type="Proteomes" id="UP001501367"/>
    </source>
</evidence>
<name>A0ABP7FTM4_9FLAO</name>
<evidence type="ECO:0000256" key="1">
    <source>
        <dbReference type="SAM" id="Coils"/>
    </source>
</evidence>
<accession>A0ABP7FTM4</accession>
<comment type="caution">
    <text evidence="2">The sequence shown here is derived from an EMBL/GenBank/DDBJ whole genome shotgun (WGS) entry which is preliminary data.</text>
</comment>
<sequence length="277" mass="32204">MSWVKNILTLGNYNRLQQEEVDLRSLKKHYTAIESNYYILLTDRENAFRLLQEEREEVIKNIAAFKNLLSKIKEISNEKKNKEKNDFITQFDYSSFIANPKEFSINFQGKIDQVGMDILTSVDNSFVRLEKRYKSNEKLTKGDLYAELGIIAIESVIASVSALVELNTEVNENRKEVQKATRQINNAIKKMKDTAPQVNAEGFRIVEITRVLNKHNQIFSEKFETILDELNLHSKRASFFNFIFNKKIEPSNEIKKSLHHLMLYASAYNSFNSSSEI</sequence>
<feature type="coiled-coil region" evidence="1">
    <location>
        <begin position="163"/>
        <end position="190"/>
    </location>
</feature>
<gene>
    <name evidence="2" type="ORF">GCM10022422_34120</name>
</gene>